<name>A0A918GY69_9ACTN</name>
<reference evidence="2" key="1">
    <citation type="journal article" date="2014" name="Int. J. Syst. Evol. Microbiol.">
        <title>Complete genome sequence of Corynebacterium casei LMG S-19264T (=DSM 44701T), isolated from a smear-ripened cheese.</title>
        <authorList>
            <consortium name="US DOE Joint Genome Institute (JGI-PGF)"/>
            <person name="Walter F."/>
            <person name="Albersmeier A."/>
            <person name="Kalinowski J."/>
            <person name="Ruckert C."/>
        </authorList>
    </citation>
    <scope>NUCLEOTIDE SEQUENCE</scope>
    <source>
        <strain evidence="2">JCM 3172</strain>
    </source>
</reference>
<feature type="region of interest" description="Disordered" evidence="1">
    <location>
        <begin position="43"/>
        <end position="62"/>
    </location>
</feature>
<protein>
    <submittedName>
        <fullName evidence="2">Uncharacterized protein</fullName>
    </submittedName>
</protein>
<feature type="region of interest" description="Disordered" evidence="1">
    <location>
        <begin position="1"/>
        <end position="27"/>
    </location>
</feature>
<reference evidence="2" key="2">
    <citation type="submission" date="2020-09" db="EMBL/GenBank/DDBJ databases">
        <authorList>
            <person name="Sun Q."/>
            <person name="Ohkuma M."/>
        </authorList>
    </citation>
    <scope>NUCLEOTIDE SEQUENCE</scope>
    <source>
        <strain evidence="2">JCM 3172</strain>
    </source>
</reference>
<dbReference type="AlphaFoldDB" id="A0A918GY69"/>
<evidence type="ECO:0000313" key="2">
    <source>
        <dbReference type="EMBL" id="GGT22266.1"/>
    </source>
</evidence>
<dbReference type="Proteomes" id="UP000619486">
    <property type="component" value="Unassembled WGS sequence"/>
</dbReference>
<proteinExistence type="predicted"/>
<organism evidence="2 3">
    <name type="scientific">Streptomyces purpureus</name>
    <dbReference type="NCBI Taxonomy" id="1951"/>
    <lineage>
        <taxon>Bacteria</taxon>
        <taxon>Bacillati</taxon>
        <taxon>Actinomycetota</taxon>
        <taxon>Actinomycetes</taxon>
        <taxon>Kitasatosporales</taxon>
        <taxon>Streptomycetaceae</taxon>
        <taxon>Streptomyces</taxon>
    </lineage>
</organism>
<gene>
    <name evidence="2" type="ORF">GCM10014713_14120</name>
</gene>
<comment type="caution">
    <text evidence="2">The sequence shown here is derived from an EMBL/GenBank/DDBJ whole genome shotgun (WGS) entry which is preliminary data.</text>
</comment>
<evidence type="ECO:0000256" key="1">
    <source>
        <dbReference type="SAM" id="MobiDB-lite"/>
    </source>
</evidence>
<sequence>MNETRTETTLVGVRPGPACSAADHSRLAPRYGPADRFVEEPIMSTAPNLPLPPRRPGDPHPLRTIREIRESLPEQQLGHFDAELADTDIDALPEMLHRWATLGSDGFLDRLESAPFEGLEFGQRSYDDAADGE</sequence>
<accession>A0A918GY69</accession>
<keyword evidence="3" id="KW-1185">Reference proteome</keyword>
<dbReference type="EMBL" id="BMQQ01000003">
    <property type="protein sequence ID" value="GGT22266.1"/>
    <property type="molecule type" value="Genomic_DNA"/>
</dbReference>
<evidence type="ECO:0000313" key="3">
    <source>
        <dbReference type="Proteomes" id="UP000619486"/>
    </source>
</evidence>